<keyword evidence="1" id="KW-1133">Transmembrane helix</keyword>
<name>A0A385EDR1_9CAUD</name>
<evidence type="ECO:0000313" key="3">
    <source>
        <dbReference type="Proteomes" id="UP000259026"/>
    </source>
</evidence>
<protein>
    <submittedName>
        <fullName evidence="2">Uncharacterized protein</fullName>
    </submittedName>
</protein>
<proteinExistence type="predicted"/>
<feature type="transmembrane region" description="Helical" evidence="1">
    <location>
        <begin position="36"/>
        <end position="59"/>
    </location>
</feature>
<dbReference type="EMBL" id="MH588545">
    <property type="protein sequence ID" value="AXQ68878.1"/>
    <property type="molecule type" value="Genomic_DNA"/>
</dbReference>
<reference evidence="3" key="1">
    <citation type="submission" date="2018-07" db="EMBL/GenBank/DDBJ databases">
        <title>Giant CbK-like Caulobacter bacteriophages have genetically divergent genomes.</title>
        <authorList>
            <person name="Wilson K.M."/>
            <person name="Ely B."/>
        </authorList>
    </citation>
    <scope>NUCLEOTIDE SEQUENCE [LARGE SCALE GENOMIC DNA]</scope>
</reference>
<accession>A0A385EDR1</accession>
<sequence>MNDRSEDILADMRRERAEWEARTLARHHAQDQREDMIVFGFIGAALALAIIGFVLAVIWP</sequence>
<keyword evidence="1" id="KW-0812">Transmembrane</keyword>
<evidence type="ECO:0000313" key="2">
    <source>
        <dbReference type="EMBL" id="AXQ68878.1"/>
    </source>
</evidence>
<keyword evidence="1" id="KW-0472">Membrane</keyword>
<organism evidence="2 3">
    <name type="scientific">Caulobacter phage CcrPW</name>
    <dbReference type="NCBI Taxonomy" id="2283271"/>
    <lineage>
        <taxon>Viruses</taxon>
        <taxon>Duplodnaviria</taxon>
        <taxon>Heunggongvirae</taxon>
        <taxon>Uroviricota</taxon>
        <taxon>Caudoviricetes</taxon>
        <taxon>Jeanschmidtviridae</taxon>
        <taxon>Colossusvirus</taxon>
        <taxon>Colossusvirus PW</taxon>
    </lineage>
</organism>
<dbReference type="Proteomes" id="UP000259026">
    <property type="component" value="Segment"/>
</dbReference>
<reference evidence="2 3" key="2">
    <citation type="submission" date="2018-09" db="EMBL/GenBank/DDBJ databases">
        <title>Giant CbK-like Caulobacter bacteriophages have genetically divergent genomes.</title>
        <authorList>
            <person name="Wilson K."/>
            <person name="Ely B."/>
        </authorList>
    </citation>
    <scope>NUCLEOTIDE SEQUENCE [LARGE SCALE GENOMIC DNA]</scope>
</reference>
<keyword evidence="3" id="KW-1185">Reference proteome</keyword>
<gene>
    <name evidence="2" type="ORF">CcrPW_gp339</name>
</gene>
<evidence type="ECO:0000256" key="1">
    <source>
        <dbReference type="SAM" id="Phobius"/>
    </source>
</evidence>